<proteinExistence type="inferred from homology"/>
<organism evidence="3 4">
    <name type="scientific">Noviherbaspirillum aridicola</name>
    <dbReference type="NCBI Taxonomy" id="2849687"/>
    <lineage>
        <taxon>Bacteria</taxon>
        <taxon>Pseudomonadati</taxon>
        <taxon>Pseudomonadota</taxon>
        <taxon>Betaproteobacteria</taxon>
        <taxon>Burkholderiales</taxon>
        <taxon>Oxalobacteraceae</taxon>
        <taxon>Noviherbaspirillum</taxon>
    </lineage>
</organism>
<protein>
    <recommendedName>
        <fullName evidence="5">Tripartite-type tricarboxylate transporter receptor subunit TctC</fullName>
    </recommendedName>
</protein>
<feature type="chain" id="PRO_5046770689" description="Tripartite-type tricarboxylate transporter receptor subunit TctC" evidence="2">
    <location>
        <begin position="33"/>
        <end position="332"/>
    </location>
</feature>
<dbReference type="InterPro" id="IPR042100">
    <property type="entry name" value="Bug_dom1"/>
</dbReference>
<evidence type="ECO:0000313" key="3">
    <source>
        <dbReference type="EMBL" id="GIZ50329.1"/>
    </source>
</evidence>
<comment type="similarity">
    <text evidence="1">Belongs to the UPF0065 (bug) family.</text>
</comment>
<dbReference type="EMBL" id="BPMK01000001">
    <property type="protein sequence ID" value="GIZ50329.1"/>
    <property type="molecule type" value="Genomic_DNA"/>
</dbReference>
<dbReference type="PANTHER" id="PTHR42928">
    <property type="entry name" value="TRICARBOXYLATE-BINDING PROTEIN"/>
    <property type="match status" value="1"/>
</dbReference>
<evidence type="ECO:0000313" key="4">
    <source>
        <dbReference type="Proteomes" id="UP000887222"/>
    </source>
</evidence>
<evidence type="ECO:0000256" key="2">
    <source>
        <dbReference type="SAM" id="SignalP"/>
    </source>
</evidence>
<feature type="signal peptide" evidence="2">
    <location>
        <begin position="1"/>
        <end position="32"/>
    </location>
</feature>
<keyword evidence="4" id="KW-1185">Reference proteome</keyword>
<dbReference type="PANTHER" id="PTHR42928:SF5">
    <property type="entry name" value="BLR1237 PROTEIN"/>
    <property type="match status" value="1"/>
</dbReference>
<dbReference type="InterPro" id="IPR005064">
    <property type="entry name" value="BUG"/>
</dbReference>
<dbReference type="CDD" id="cd07012">
    <property type="entry name" value="PBP2_Bug_TTT"/>
    <property type="match status" value="1"/>
</dbReference>
<gene>
    <name evidence="3" type="ORF">NCCP691_03430</name>
</gene>
<dbReference type="Proteomes" id="UP000887222">
    <property type="component" value="Unassembled WGS sequence"/>
</dbReference>
<name>A0ABQ4Q0P8_9BURK</name>
<accession>A0ABQ4Q0P8</accession>
<dbReference type="RefSeq" id="WP_220806495.1">
    <property type="nucleotide sequence ID" value="NZ_BPMK01000001.1"/>
</dbReference>
<comment type="caution">
    <text evidence="3">The sequence shown here is derived from an EMBL/GenBank/DDBJ whole genome shotgun (WGS) entry which is preliminary data.</text>
</comment>
<dbReference type="SUPFAM" id="SSF53850">
    <property type="entry name" value="Periplasmic binding protein-like II"/>
    <property type="match status" value="1"/>
</dbReference>
<dbReference type="PIRSF" id="PIRSF017082">
    <property type="entry name" value="YflP"/>
    <property type="match status" value="1"/>
</dbReference>
<sequence>MYKQGLWRRAGRLLGGAALVLLTVVGAGSAHAQGYPTRPLRLVVGFPGGTGPDLVARVVAQKLQEALGQGVVVDNKPGAAGLIAAREAAKAAPDGYTIFLGEVGGMAIAPSTYSRLGFDPVNDFAPISHLVTSDFAFVVPASLPPKNLKEYADWAKAQKNVFMGTFGAGTPGHFGIAMVTDAMQIKSEAVHYKNTGDAINGIITGDTQGMFGTLALVAPHVKAGKLKALATSGSTRSAMLPDVPTAQEQGYPAVEFGAWFGLYAPAKTPAEVLETLSRATMNGLKAQDARERLQGAGFRIAGSGRQELDRLLREDIPRWEKVVKSTGFKAQE</sequence>
<keyword evidence="2" id="KW-0732">Signal</keyword>
<dbReference type="Gene3D" id="3.40.190.10">
    <property type="entry name" value="Periplasmic binding protein-like II"/>
    <property type="match status" value="1"/>
</dbReference>
<evidence type="ECO:0000256" key="1">
    <source>
        <dbReference type="ARBA" id="ARBA00006987"/>
    </source>
</evidence>
<dbReference type="Pfam" id="PF03401">
    <property type="entry name" value="TctC"/>
    <property type="match status" value="1"/>
</dbReference>
<dbReference type="Gene3D" id="3.40.190.150">
    <property type="entry name" value="Bordetella uptake gene, domain 1"/>
    <property type="match status" value="1"/>
</dbReference>
<evidence type="ECO:0008006" key="5">
    <source>
        <dbReference type="Google" id="ProtNLM"/>
    </source>
</evidence>
<reference evidence="3 4" key="1">
    <citation type="journal article" date="2022" name="Int. J. Syst. Evol. Microbiol.">
        <title>Noviherbaspirillum aridicola sp. nov., isolated from an arid soil in Pakistan.</title>
        <authorList>
            <person name="Khan I.U."/>
            <person name="Saqib M."/>
            <person name="Amin A."/>
            <person name="Hussain F."/>
            <person name="Li L."/>
            <person name="Liu Y.H."/>
            <person name="Fang B.Z."/>
            <person name="Ahmed I."/>
            <person name="Li W.J."/>
        </authorList>
    </citation>
    <scope>NUCLEOTIDE SEQUENCE [LARGE SCALE GENOMIC DNA]</scope>
    <source>
        <strain evidence="3 4">NCCP-691</strain>
    </source>
</reference>